<dbReference type="Proteomes" id="UP000004221">
    <property type="component" value="Unassembled WGS sequence"/>
</dbReference>
<gene>
    <name evidence="3" type="ORF">NITHO_3830001</name>
</gene>
<comment type="caution">
    <text evidence="3">The sequence shown here is derived from an EMBL/GenBank/DDBJ whole genome shotgun (WGS) entry which is preliminary data.</text>
</comment>
<dbReference type="AlphaFoldDB" id="I4EJ50"/>
<proteinExistence type="inferred from homology"/>
<reference evidence="3 4" key="1">
    <citation type="journal article" date="2012" name="ISME J.">
        <title>Nitrification expanded: discovery, physiology and genomics of a nitrite-oxidizing bacterium from the phylum Chloroflexi.</title>
        <authorList>
            <person name="Sorokin D.Y."/>
            <person name="Lucker S."/>
            <person name="Vejmelkova D."/>
            <person name="Kostrikina N.A."/>
            <person name="Kleerebezem R."/>
            <person name="Rijpstra W.I."/>
            <person name="Damste J.S."/>
            <person name="Le Paslier D."/>
            <person name="Muyzer G."/>
            <person name="Wagner M."/>
            <person name="van Loosdrecht M.C."/>
            <person name="Daims H."/>
        </authorList>
    </citation>
    <scope>NUCLEOTIDE SEQUENCE [LARGE SCALE GENOMIC DNA]</scope>
    <source>
        <strain evidence="4">none</strain>
    </source>
</reference>
<dbReference type="SUPFAM" id="SSF52402">
    <property type="entry name" value="Adenine nucleotide alpha hydrolases-like"/>
    <property type="match status" value="1"/>
</dbReference>
<evidence type="ECO:0000256" key="1">
    <source>
        <dbReference type="ARBA" id="ARBA00008791"/>
    </source>
</evidence>
<comment type="similarity">
    <text evidence="1">Belongs to the universal stress protein A family.</text>
</comment>
<dbReference type="CDD" id="cd00293">
    <property type="entry name" value="USP-like"/>
    <property type="match status" value="1"/>
</dbReference>
<dbReference type="Gene3D" id="3.40.50.620">
    <property type="entry name" value="HUPs"/>
    <property type="match status" value="1"/>
</dbReference>
<dbReference type="Pfam" id="PF00582">
    <property type="entry name" value="Usp"/>
    <property type="match status" value="1"/>
</dbReference>
<organism evidence="3 4">
    <name type="scientific">Nitrolancea hollandica Lb</name>
    <dbReference type="NCBI Taxonomy" id="1129897"/>
    <lineage>
        <taxon>Bacteria</taxon>
        <taxon>Pseudomonadati</taxon>
        <taxon>Thermomicrobiota</taxon>
        <taxon>Thermomicrobia</taxon>
        <taxon>Sphaerobacterales</taxon>
        <taxon>Sphaerobacterineae</taxon>
        <taxon>Sphaerobacteraceae</taxon>
        <taxon>Nitrolancea</taxon>
    </lineage>
</organism>
<dbReference type="InterPro" id="IPR006016">
    <property type="entry name" value="UspA"/>
</dbReference>
<sequence>MLPYAVQLAGVFNAEIQLVRVVGVGDAAGMLWMMPEVIEQLVRESDDYLGAVAKRLRDEGQRVTTKTLIGFPATEILAYEQDTKPDLVVMATHGRGGLNRLVFGSIAERVLQAGTAPVLMVRPHGEVMTETVP</sequence>
<evidence type="ECO:0000313" key="3">
    <source>
        <dbReference type="EMBL" id="CCF84712.1"/>
    </source>
</evidence>
<evidence type="ECO:0000259" key="2">
    <source>
        <dbReference type="Pfam" id="PF00582"/>
    </source>
</evidence>
<keyword evidence="4" id="KW-1185">Reference proteome</keyword>
<dbReference type="PANTHER" id="PTHR46268:SF6">
    <property type="entry name" value="UNIVERSAL STRESS PROTEIN UP12"/>
    <property type="match status" value="1"/>
</dbReference>
<feature type="domain" description="UspA" evidence="2">
    <location>
        <begin position="4"/>
        <end position="122"/>
    </location>
</feature>
<dbReference type="InterPro" id="IPR006015">
    <property type="entry name" value="Universal_stress_UspA"/>
</dbReference>
<dbReference type="EMBL" id="CAGS01000316">
    <property type="protein sequence ID" value="CCF84712.1"/>
    <property type="molecule type" value="Genomic_DNA"/>
</dbReference>
<dbReference type="PANTHER" id="PTHR46268">
    <property type="entry name" value="STRESS RESPONSE PROTEIN NHAX"/>
    <property type="match status" value="1"/>
</dbReference>
<dbReference type="InterPro" id="IPR014729">
    <property type="entry name" value="Rossmann-like_a/b/a_fold"/>
</dbReference>
<accession>I4EJ50</accession>
<evidence type="ECO:0000313" key="4">
    <source>
        <dbReference type="Proteomes" id="UP000004221"/>
    </source>
</evidence>
<protein>
    <submittedName>
        <fullName evidence="3">UspA domain protein</fullName>
    </submittedName>
</protein>
<name>I4EJ50_9BACT</name>
<dbReference type="PRINTS" id="PR01438">
    <property type="entry name" value="UNVRSLSTRESS"/>
</dbReference>